<dbReference type="AlphaFoldDB" id="A0A8J2ZL52"/>
<dbReference type="InterPro" id="IPR018114">
    <property type="entry name" value="TRYPSIN_HIS"/>
</dbReference>
<evidence type="ECO:0000313" key="5">
    <source>
        <dbReference type="Proteomes" id="UP000617145"/>
    </source>
</evidence>
<proteinExistence type="predicted"/>
<name>A0A8J2ZL52_9RHOB</name>
<dbReference type="Pfam" id="PF13365">
    <property type="entry name" value="Trypsin_2"/>
    <property type="match status" value="1"/>
</dbReference>
<keyword evidence="5" id="KW-1185">Reference proteome</keyword>
<dbReference type="SUPFAM" id="SSF50494">
    <property type="entry name" value="Trypsin-like serine proteases"/>
    <property type="match status" value="1"/>
</dbReference>
<organism evidence="4 5">
    <name type="scientific">Salipiger pallidus</name>
    <dbReference type="NCBI Taxonomy" id="1775170"/>
    <lineage>
        <taxon>Bacteria</taxon>
        <taxon>Pseudomonadati</taxon>
        <taxon>Pseudomonadota</taxon>
        <taxon>Alphaproteobacteria</taxon>
        <taxon>Rhodobacterales</taxon>
        <taxon>Roseobacteraceae</taxon>
        <taxon>Salipiger</taxon>
    </lineage>
</organism>
<dbReference type="PANTHER" id="PTHR15462">
    <property type="entry name" value="SERINE PROTEASE"/>
    <property type="match status" value="1"/>
</dbReference>
<dbReference type="InterPro" id="IPR043504">
    <property type="entry name" value="Peptidase_S1_PA_chymotrypsin"/>
</dbReference>
<keyword evidence="1" id="KW-0732">Signal</keyword>
<evidence type="ECO:0000256" key="1">
    <source>
        <dbReference type="ARBA" id="ARBA00022729"/>
    </source>
</evidence>
<keyword evidence="4" id="KW-0645">Protease</keyword>
<keyword evidence="4" id="KW-0378">Hydrolase</keyword>
<accession>A0A8J2ZL52</accession>
<dbReference type="GO" id="GO:0006508">
    <property type="term" value="P:proteolysis"/>
    <property type="evidence" value="ECO:0007669"/>
    <property type="project" value="UniProtKB-KW"/>
</dbReference>
<reference evidence="4" key="2">
    <citation type="submission" date="2020-09" db="EMBL/GenBank/DDBJ databases">
        <authorList>
            <person name="Sun Q."/>
            <person name="Zhou Y."/>
        </authorList>
    </citation>
    <scope>NUCLEOTIDE SEQUENCE</scope>
    <source>
        <strain evidence="4">CGMCC 1.15762</strain>
    </source>
</reference>
<gene>
    <name evidence="4" type="ORF">GCM10011415_28910</name>
</gene>
<dbReference type="InterPro" id="IPR050966">
    <property type="entry name" value="Glutamyl_endopeptidase"/>
</dbReference>
<dbReference type="GO" id="GO:0004252">
    <property type="term" value="F:serine-type endopeptidase activity"/>
    <property type="evidence" value="ECO:0007669"/>
    <property type="project" value="InterPro"/>
</dbReference>
<evidence type="ECO:0000256" key="2">
    <source>
        <dbReference type="SAM" id="MobiDB-lite"/>
    </source>
</evidence>
<dbReference type="EMBL" id="BMJV01000006">
    <property type="protein sequence ID" value="GGG78165.1"/>
    <property type="molecule type" value="Genomic_DNA"/>
</dbReference>
<dbReference type="Gene3D" id="2.40.10.10">
    <property type="entry name" value="Trypsin-like serine proteases"/>
    <property type="match status" value="2"/>
</dbReference>
<comment type="caution">
    <text evidence="4">The sequence shown here is derived from an EMBL/GenBank/DDBJ whole genome shotgun (WGS) entry which is preliminary data.</text>
</comment>
<feature type="domain" description="Peptidase S1" evidence="3">
    <location>
        <begin position="10"/>
        <end position="247"/>
    </location>
</feature>
<reference evidence="4" key="1">
    <citation type="journal article" date="2014" name="Int. J. Syst. Evol. Microbiol.">
        <title>Complete genome sequence of Corynebacterium casei LMG S-19264T (=DSM 44701T), isolated from a smear-ripened cheese.</title>
        <authorList>
            <consortium name="US DOE Joint Genome Institute (JGI-PGF)"/>
            <person name="Walter F."/>
            <person name="Albersmeier A."/>
            <person name="Kalinowski J."/>
            <person name="Ruckert C."/>
        </authorList>
    </citation>
    <scope>NUCLEOTIDE SEQUENCE</scope>
    <source>
        <strain evidence="4">CGMCC 1.15762</strain>
    </source>
</reference>
<evidence type="ECO:0000259" key="3">
    <source>
        <dbReference type="PROSITE" id="PS50240"/>
    </source>
</evidence>
<dbReference type="Proteomes" id="UP000617145">
    <property type="component" value="Unassembled WGS sequence"/>
</dbReference>
<dbReference type="InterPro" id="IPR001254">
    <property type="entry name" value="Trypsin_dom"/>
</dbReference>
<feature type="region of interest" description="Disordered" evidence="2">
    <location>
        <begin position="215"/>
        <end position="247"/>
    </location>
</feature>
<sequence>MDSRGTLLGWEAVGRVDLPGGYCTGALVASDVVLTAAHCVHDRMSGAPISPEGITFRAGYHHGSEITSRRVLRWVTPPEYETHAKTPEGMLNADAISTDVALLKLDSPVSSAEADPFRLLERAADGSEVSVASYGQGRDQVLSREADCNVRTRYAQGIYGFDCTVTFGSSGAPVFSREDGRMRILSVISSVSNSGESFGPDITARVPELSRRLNRENARPVSGTGARRITVGGSGDRGSIGARFVKP</sequence>
<dbReference type="InterPro" id="IPR001314">
    <property type="entry name" value="Peptidase_S1A"/>
</dbReference>
<dbReference type="RefSeq" id="WP_188790948.1">
    <property type="nucleotide sequence ID" value="NZ_BMJV01000006.1"/>
</dbReference>
<dbReference type="PRINTS" id="PR00722">
    <property type="entry name" value="CHYMOTRYPSIN"/>
</dbReference>
<dbReference type="InterPro" id="IPR009003">
    <property type="entry name" value="Peptidase_S1_PA"/>
</dbReference>
<dbReference type="PROSITE" id="PS50240">
    <property type="entry name" value="TRYPSIN_DOM"/>
    <property type="match status" value="1"/>
</dbReference>
<dbReference type="SMART" id="SM00020">
    <property type="entry name" value="Tryp_SPc"/>
    <property type="match status" value="1"/>
</dbReference>
<dbReference type="PROSITE" id="PS00134">
    <property type="entry name" value="TRYPSIN_HIS"/>
    <property type="match status" value="1"/>
</dbReference>
<evidence type="ECO:0000313" key="4">
    <source>
        <dbReference type="EMBL" id="GGG78165.1"/>
    </source>
</evidence>
<protein>
    <submittedName>
        <fullName evidence="4">Serine protease</fullName>
    </submittedName>
</protein>
<dbReference type="PANTHER" id="PTHR15462:SF8">
    <property type="entry name" value="SERINE PROTEASE"/>
    <property type="match status" value="1"/>
</dbReference>